<dbReference type="Proteomes" id="UP000006729">
    <property type="component" value="Chromosome 6"/>
</dbReference>
<reference evidence="1 2" key="1">
    <citation type="journal article" date="2006" name="Science">
        <title>The genome of black cottonwood, Populus trichocarpa (Torr. &amp; Gray).</title>
        <authorList>
            <person name="Tuskan G.A."/>
            <person name="Difazio S."/>
            <person name="Jansson S."/>
            <person name="Bohlmann J."/>
            <person name="Grigoriev I."/>
            <person name="Hellsten U."/>
            <person name="Putnam N."/>
            <person name="Ralph S."/>
            <person name="Rombauts S."/>
            <person name="Salamov A."/>
            <person name="Schein J."/>
            <person name="Sterck L."/>
            <person name="Aerts A."/>
            <person name="Bhalerao R.R."/>
            <person name="Bhalerao R.P."/>
            <person name="Blaudez D."/>
            <person name="Boerjan W."/>
            <person name="Brun A."/>
            <person name="Brunner A."/>
            <person name="Busov V."/>
            <person name="Campbell M."/>
            <person name="Carlson J."/>
            <person name="Chalot M."/>
            <person name="Chapman J."/>
            <person name="Chen G.L."/>
            <person name="Cooper D."/>
            <person name="Coutinho P.M."/>
            <person name="Couturier J."/>
            <person name="Covert S."/>
            <person name="Cronk Q."/>
            <person name="Cunningham R."/>
            <person name="Davis J."/>
            <person name="Degroeve S."/>
            <person name="Dejardin A."/>
            <person name="Depamphilis C."/>
            <person name="Detter J."/>
            <person name="Dirks B."/>
            <person name="Dubchak I."/>
            <person name="Duplessis S."/>
            <person name="Ehlting J."/>
            <person name="Ellis B."/>
            <person name="Gendler K."/>
            <person name="Goodstein D."/>
            <person name="Gribskov M."/>
            <person name="Grimwood J."/>
            <person name="Groover A."/>
            <person name="Gunter L."/>
            <person name="Hamberger B."/>
            <person name="Heinze B."/>
            <person name="Helariutta Y."/>
            <person name="Henrissat B."/>
            <person name="Holligan D."/>
            <person name="Holt R."/>
            <person name="Huang W."/>
            <person name="Islam-Faridi N."/>
            <person name="Jones S."/>
            <person name="Jones-Rhoades M."/>
            <person name="Jorgensen R."/>
            <person name="Joshi C."/>
            <person name="Kangasjarvi J."/>
            <person name="Karlsson J."/>
            <person name="Kelleher C."/>
            <person name="Kirkpatrick R."/>
            <person name="Kirst M."/>
            <person name="Kohler A."/>
            <person name="Kalluri U."/>
            <person name="Larimer F."/>
            <person name="Leebens-Mack J."/>
            <person name="Leple J.C."/>
            <person name="Locascio P."/>
            <person name="Lou Y."/>
            <person name="Lucas S."/>
            <person name="Martin F."/>
            <person name="Montanini B."/>
            <person name="Napoli C."/>
            <person name="Nelson D.R."/>
            <person name="Nelson C."/>
            <person name="Nieminen K."/>
            <person name="Nilsson O."/>
            <person name="Pereda V."/>
            <person name="Peter G."/>
            <person name="Philippe R."/>
            <person name="Pilate G."/>
            <person name="Poliakov A."/>
            <person name="Razumovskaya J."/>
            <person name="Richardson P."/>
            <person name="Rinaldi C."/>
            <person name="Ritland K."/>
            <person name="Rouze P."/>
            <person name="Ryaboy D."/>
            <person name="Schmutz J."/>
            <person name="Schrader J."/>
            <person name="Segerman B."/>
            <person name="Shin H."/>
            <person name="Siddiqui A."/>
            <person name="Sterky F."/>
            <person name="Terry A."/>
            <person name="Tsai C.J."/>
            <person name="Uberbacher E."/>
            <person name="Unneberg P."/>
            <person name="Vahala J."/>
            <person name="Wall K."/>
            <person name="Wessler S."/>
            <person name="Yang G."/>
            <person name="Yin T."/>
            <person name="Douglas C."/>
            <person name="Marra M."/>
            <person name="Sandberg G."/>
            <person name="Van de Peer Y."/>
            <person name="Rokhsar D."/>
        </authorList>
    </citation>
    <scope>NUCLEOTIDE SEQUENCE [LARGE SCALE GENOMIC DNA]</scope>
    <source>
        <strain evidence="2">cv. Nisqually</strain>
    </source>
</reference>
<sequence length="48" mass="5518">MEETETQQLSGTRFHFTQTSETCEATENQPLVMPMESEPPMLVAPNRY</sequence>
<evidence type="ECO:0000313" key="1">
    <source>
        <dbReference type="EMBL" id="KAI9392132.1"/>
    </source>
</evidence>
<name>A0ACC0SSF6_POPTR</name>
<accession>A0ACC0SSF6</accession>
<evidence type="ECO:0000313" key="2">
    <source>
        <dbReference type="Proteomes" id="UP000006729"/>
    </source>
</evidence>
<protein>
    <submittedName>
        <fullName evidence="1">Uncharacterized protein</fullName>
    </submittedName>
</protein>
<comment type="caution">
    <text evidence="1">The sequence shown here is derived from an EMBL/GenBank/DDBJ whole genome shotgun (WGS) entry which is preliminary data.</text>
</comment>
<proteinExistence type="predicted"/>
<keyword evidence="2" id="KW-1185">Reference proteome</keyword>
<dbReference type="EMBL" id="CM009295">
    <property type="protein sequence ID" value="KAI9392132.1"/>
    <property type="molecule type" value="Genomic_DNA"/>
</dbReference>
<gene>
    <name evidence="1" type="ORF">POPTR_006G050000v4</name>
</gene>
<organism evidence="1 2">
    <name type="scientific">Populus trichocarpa</name>
    <name type="common">Western balsam poplar</name>
    <name type="synonym">Populus balsamifera subsp. trichocarpa</name>
    <dbReference type="NCBI Taxonomy" id="3694"/>
    <lineage>
        <taxon>Eukaryota</taxon>
        <taxon>Viridiplantae</taxon>
        <taxon>Streptophyta</taxon>
        <taxon>Embryophyta</taxon>
        <taxon>Tracheophyta</taxon>
        <taxon>Spermatophyta</taxon>
        <taxon>Magnoliopsida</taxon>
        <taxon>eudicotyledons</taxon>
        <taxon>Gunneridae</taxon>
        <taxon>Pentapetalae</taxon>
        <taxon>rosids</taxon>
        <taxon>fabids</taxon>
        <taxon>Malpighiales</taxon>
        <taxon>Salicaceae</taxon>
        <taxon>Saliceae</taxon>
        <taxon>Populus</taxon>
    </lineage>
</organism>